<protein>
    <submittedName>
        <fullName evidence="3">Uncharacterized protein</fullName>
    </submittedName>
</protein>
<gene>
    <name evidence="3" type="ORF">ENF30_00055</name>
</gene>
<reference evidence="3" key="1">
    <citation type="journal article" date="2020" name="mSystems">
        <title>Genome- and Community-Level Interaction Insights into Carbon Utilization and Element Cycling Functions of Hydrothermarchaeota in Hydrothermal Sediment.</title>
        <authorList>
            <person name="Zhou Z."/>
            <person name="Liu Y."/>
            <person name="Xu W."/>
            <person name="Pan J."/>
            <person name="Luo Z.H."/>
            <person name="Li M."/>
        </authorList>
    </citation>
    <scope>NUCLEOTIDE SEQUENCE [LARGE SCALE GENOMIC DNA]</scope>
    <source>
        <strain evidence="3">HyVt-113</strain>
    </source>
</reference>
<dbReference type="Proteomes" id="UP000885706">
    <property type="component" value="Unassembled WGS sequence"/>
</dbReference>
<feature type="transmembrane region" description="Helical" evidence="2">
    <location>
        <begin position="22"/>
        <end position="41"/>
    </location>
</feature>
<dbReference type="AlphaFoldDB" id="A0A7V0I9F3"/>
<keyword evidence="1" id="KW-0175">Coiled coil</keyword>
<accession>A0A7V0I9F3</accession>
<keyword evidence="2" id="KW-0812">Transmembrane</keyword>
<evidence type="ECO:0000256" key="1">
    <source>
        <dbReference type="SAM" id="Coils"/>
    </source>
</evidence>
<proteinExistence type="predicted"/>
<comment type="caution">
    <text evidence="3">The sequence shown here is derived from an EMBL/GenBank/DDBJ whole genome shotgun (WGS) entry which is preliminary data.</text>
</comment>
<organism evidence="3">
    <name type="scientific">Desulfofervidus auxilii</name>
    <dbReference type="NCBI Taxonomy" id="1621989"/>
    <lineage>
        <taxon>Bacteria</taxon>
        <taxon>Pseudomonadati</taxon>
        <taxon>Thermodesulfobacteriota</taxon>
        <taxon>Candidatus Desulfofervidia</taxon>
        <taxon>Candidatus Desulfofervidales</taxon>
        <taxon>Candidatus Desulfofervidaceae</taxon>
        <taxon>Candidatus Desulfofervidus</taxon>
    </lineage>
</organism>
<evidence type="ECO:0000256" key="2">
    <source>
        <dbReference type="SAM" id="Phobius"/>
    </source>
</evidence>
<evidence type="ECO:0000313" key="3">
    <source>
        <dbReference type="EMBL" id="HDD35174.1"/>
    </source>
</evidence>
<keyword evidence="2" id="KW-1133">Transmembrane helix</keyword>
<keyword evidence="2" id="KW-0472">Membrane</keyword>
<name>A0A7V0I9F3_DESA2</name>
<dbReference type="EMBL" id="DQWQ01000004">
    <property type="protein sequence ID" value="HDD35174.1"/>
    <property type="molecule type" value="Genomic_DNA"/>
</dbReference>
<sequence length="117" mass="13979">MIKINLLPAKEVERYPEIRQELSIVILSYILISLVFVYVFINFNTQKKYLKKELQTVRTEIQKFKGVQKKLARLKKEKVICEKKIKVISNLEKEREKVIDILNILAKNFVIDKMWLV</sequence>
<feature type="non-terminal residue" evidence="3">
    <location>
        <position position="117"/>
    </location>
</feature>
<feature type="coiled-coil region" evidence="1">
    <location>
        <begin position="57"/>
        <end position="108"/>
    </location>
</feature>